<protein>
    <submittedName>
        <fullName evidence="2">TfoX/Sxy family transcriptional regulator of competence genes</fullName>
    </submittedName>
</protein>
<keyword evidence="3" id="KW-1185">Reference proteome</keyword>
<feature type="domain" description="TfoX N-terminal" evidence="1">
    <location>
        <begin position="13"/>
        <end position="97"/>
    </location>
</feature>
<dbReference type="EMBL" id="JACBYR010000001">
    <property type="protein sequence ID" value="NYE83904.1"/>
    <property type="molecule type" value="Genomic_DNA"/>
</dbReference>
<dbReference type="Pfam" id="PF04993">
    <property type="entry name" value="TfoX_N"/>
    <property type="match status" value="1"/>
</dbReference>
<evidence type="ECO:0000313" key="2">
    <source>
        <dbReference type="EMBL" id="NYE83904.1"/>
    </source>
</evidence>
<name>A0A7Y9IVV2_9BURK</name>
<organism evidence="2 3">
    <name type="scientific">Pigmentiphaga litoralis</name>
    <dbReference type="NCBI Taxonomy" id="516702"/>
    <lineage>
        <taxon>Bacteria</taxon>
        <taxon>Pseudomonadati</taxon>
        <taxon>Pseudomonadota</taxon>
        <taxon>Betaproteobacteria</taxon>
        <taxon>Burkholderiales</taxon>
        <taxon>Alcaligenaceae</taxon>
        <taxon>Pigmentiphaga</taxon>
    </lineage>
</organism>
<accession>A0A7Y9IVV2</accession>
<proteinExistence type="predicted"/>
<gene>
    <name evidence="2" type="ORF">FHW18_003175</name>
</gene>
<evidence type="ECO:0000313" key="3">
    <source>
        <dbReference type="Proteomes" id="UP000542125"/>
    </source>
</evidence>
<dbReference type="SUPFAM" id="SSF159894">
    <property type="entry name" value="YgaC/TfoX-N like"/>
    <property type="match status" value="1"/>
</dbReference>
<comment type="caution">
    <text evidence="2">The sequence shown here is derived from an EMBL/GenBank/DDBJ whole genome shotgun (WGS) entry which is preliminary data.</text>
</comment>
<reference evidence="2 3" key="1">
    <citation type="submission" date="2020-07" db="EMBL/GenBank/DDBJ databases">
        <title>Genomic Encyclopedia of Type Strains, Phase IV (KMG-V): Genome sequencing to study the core and pangenomes of soil and plant-associated prokaryotes.</title>
        <authorList>
            <person name="Whitman W."/>
        </authorList>
    </citation>
    <scope>NUCLEOTIDE SEQUENCE [LARGE SCALE GENOMIC DNA]</scope>
    <source>
        <strain evidence="2 3">SAS40</strain>
    </source>
</reference>
<dbReference type="RefSeq" id="WP_179587661.1">
    <property type="nucleotide sequence ID" value="NZ_JACBYR010000001.1"/>
</dbReference>
<evidence type="ECO:0000259" key="1">
    <source>
        <dbReference type="Pfam" id="PF04993"/>
    </source>
</evidence>
<dbReference type="AlphaFoldDB" id="A0A7Y9IVV2"/>
<dbReference type="InterPro" id="IPR007076">
    <property type="entry name" value="TfoX_N"/>
</dbReference>
<sequence length="118" mass="13053">MGTRQSTIDYLLEQVADAGIVTSRKMFGEYAVYCDGKVVALVVGDQVYLKATDAGREYLGEVEDGFPFPGAKPWFAIPGDRWDDRRWSAGLIAATAAALTEPVLRKRRKRRDADRPGS</sequence>
<dbReference type="Gene3D" id="3.30.1460.30">
    <property type="entry name" value="YgaC/TfoX-N like chaperone"/>
    <property type="match status" value="1"/>
</dbReference>
<dbReference type="Proteomes" id="UP000542125">
    <property type="component" value="Unassembled WGS sequence"/>
</dbReference>